<name>A0A9P8UB28_9PEZI</name>
<accession>A0A9P8UB28</accession>
<dbReference type="SUPFAM" id="SSF57701">
    <property type="entry name" value="Zn2/Cys6 DNA-binding domain"/>
    <property type="match status" value="1"/>
</dbReference>
<evidence type="ECO:0000313" key="7">
    <source>
        <dbReference type="EMBL" id="KAH6645452.1"/>
    </source>
</evidence>
<evidence type="ECO:0000256" key="4">
    <source>
        <dbReference type="ARBA" id="ARBA00023163"/>
    </source>
</evidence>
<dbReference type="CDD" id="cd00067">
    <property type="entry name" value="GAL4"/>
    <property type="match status" value="1"/>
</dbReference>
<dbReference type="PROSITE" id="PS50048">
    <property type="entry name" value="ZN2_CY6_FUNGAL_2"/>
    <property type="match status" value="1"/>
</dbReference>
<dbReference type="PROSITE" id="PS00463">
    <property type="entry name" value="ZN2_CY6_FUNGAL_1"/>
    <property type="match status" value="1"/>
</dbReference>
<organism evidence="7 8">
    <name type="scientific">Truncatella angustata</name>
    <dbReference type="NCBI Taxonomy" id="152316"/>
    <lineage>
        <taxon>Eukaryota</taxon>
        <taxon>Fungi</taxon>
        <taxon>Dikarya</taxon>
        <taxon>Ascomycota</taxon>
        <taxon>Pezizomycotina</taxon>
        <taxon>Sordariomycetes</taxon>
        <taxon>Xylariomycetidae</taxon>
        <taxon>Amphisphaeriales</taxon>
        <taxon>Sporocadaceae</taxon>
        <taxon>Truncatella</taxon>
    </lineage>
</organism>
<dbReference type="RefSeq" id="XP_045951966.1">
    <property type="nucleotide sequence ID" value="XM_046096943.1"/>
</dbReference>
<gene>
    <name evidence="7" type="ORF">BKA67DRAFT_488248</name>
</gene>
<dbReference type="OrthoDB" id="2328572at2759"/>
<evidence type="ECO:0000259" key="6">
    <source>
        <dbReference type="PROSITE" id="PS50048"/>
    </source>
</evidence>
<dbReference type="AlphaFoldDB" id="A0A9P8UB28"/>
<evidence type="ECO:0000256" key="1">
    <source>
        <dbReference type="ARBA" id="ARBA00004123"/>
    </source>
</evidence>
<keyword evidence="5" id="KW-0539">Nucleus</keyword>
<feature type="non-terminal residue" evidence="7">
    <location>
        <position position="1"/>
    </location>
</feature>
<keyword evidence="2" id="KW-0479">Metal-binding</keyword>
<comment type="subcellular location">
    <subcellularLocation>
        <location evidence="1">Nucleus</location>
    </subcellularLocation>
</comment>
<dbReference type="GO" id="GO:0000981">
    <property type="term" value="F:DNA-binding transcription factor activity, RNA polymerase II-specific"/>
    <property type="evidence" value="ECO:0007669"/>
    <property type="project" value="InterPro"/>
</dbReference>
<proteinExistence type="predicted"/>
<feature type="domain" description="Zn(2)-C6 fungal-type" evidence="6">
    <location>
        <begin position="2"/>
        <end position="32"/>
    </location>
</feature>
<reference evidence="7" key="1">
    <citation type="journal article" date="2021" name="Nat. Commun.">
        <title>Genetic determinants of endophytism in the Arabidopsis root mycobiome.</title>
        <authorList>
            <person name="Mesny F."/>
            <person name="Miyauchi S."/>
            <person name="Thiergart T."/>
            <person name="Pickel B."/>
            <person name="Atanasova L."/>
            <person name="Karlsson M."/>
            <person name="Huettel B."/>
            <person name="Barry K.W."/>
            <person name="Haridas S."/>
            <person name="Chen C."/>
            <person name="Bauer D."/>
            <person name="Andreopoulos W."/>
            <person name="Pangilinan J."/>
            <person name="LaButti K."/>
            <person name="Riley R."/>
            <person name="Lipzen A."/>
            <person name="Clum A."/>
            <person name="Drula E."/>
            <person name="Henrissat B."/>
            <person name="Kohler A."/>
            <person name="Grigoriev I.V."/>
            <person name="Martin F.M."/>
            <person name="Hacquard S."/>
        </authorList>
    </citation>
    <scope>NUCLEOTIDE SEQUENCE</scope>
    <source>
        <strain evidence="7">MPI-SDFR-AT-0073</strain>
    </source>
</reference>
<evidence type="ECO:0000313" key="8">
    <source>
        <dbReference type="Proteomes" id="UP000758603"/>
    </source>
</evidence>
<dbReference type="Gene3D" id="4.10.240.10">
    <property type="entry name" value="Zn(2)-C6 fungal-type DNA-binding domain"/>
    <property type="match status" value="1"/>
</dbReference>
<feature type="non-terminal residue" evidence="7">
    <location>
        <position position="64"/>
    </location>
</feature>
<sequence length="64" mass="7504">QACNRCKGRKIRCDGKTPSCGHCAKRKAVCLYMTRKKRGLGKRYLEYIQSLEERLKRLESTLRN</sequence>
<comment type="caution">
    <text evidence="7">The sequence shown here is derived from an EMBL/GenBank/DDBJ whole genome shotgun (WGS) entry which is preliminary data.</text>
</comment>
<dbReference type="GO" id="GO:0005634">
    <property type="term" value="C:nucleus"/>
    <property type="evidence" value="ECO:0007669"/>
    <property type="project" value="UniProtKB-SubCell"/>
</dbReference>
<dbReference type="Pfam" id="PF00172">
    <property type="entry name" value="Zn_clus"/>
    <property type="match status" value="1"/>
</dbReference>
<dbReference type="GO" id="GO:0008270">
    <property type="term" value="F:zinc ion binding"/>
    <property type="evidence" value="ECO:0007669"/>
    <property type="project" value="InterPro"/>
</dbReference>
<dbReference type="PANTHER" id="PTHR47338:SF5">
    <property type="entry name" value="ZN(II)2CYS6 TRANSCRIPTION FACTOR (EUROFUNG)"/>
    <property type="match status" value="1"/>
</dbReference>
<dbReference type="InterPro" id="IPR050815">
    <property type="entry name" value="TF_fung"/>
</dbReference>
<keyword evidence="4" id="KW-0804">Transcription</keyword>
<dbReference type="GeneID" id="70125835"/>
<dbReference type="EMBL" id="JAGPXC010000011">
    <property type="protein sequence ID" value="KAH6645452.1"/>
    <property type="molecule type" value="Genomic_DNA"/>
</dbReference>
<evidence type="ECO:0000256" key="2">
    <source>
        <dbReference type="ARBA" id="ARBA00022723"/>
    </source>
</evidence>
<evidence type="ECO:0000256" key="3">
    <source>
        <dbReference type="ARBA" id="ARBA00023015"/>
    </source>
</evidence>
<evidence type="ECO:0000256" key="5">
    <source>
        <dbReference type="ARBA" id="ARBA00023242"/>
    </source>
</evidence>
<keyword evidence="8" id="KW-1185">Reference proteome</keyword>
<dbReference type="InterPro" id="IPR001138">
    <property type="entry name" value="Zn2Cys6_DnaBD"/>
</dbReference>
<dbReference type="Proteomes" id="UP000758603">
    <property type="component" value="Unassembled WGS sequence"/>
</dbReference>
<dbReference type="InterPro" id="IPR036864">
    <property type="entry name" value="Zn2-C6_fun-type_DNA-bd_sf"/>
</dbReference>
<dbReference type="SMART" id="SM00066">
    <property type="entry name" value="GAL4"/>
    <property type="match status" value="1"/>
</dbReference>
<protein>
    <submittedName>
        <fullName evidence="7">Nuclear protein</fullName>
    </submittedName>
</protein>
<dbReference type="PANTHER" id="PTHR47338">
    <property type="entry name" value="ZN(II)2CYS6 TRANSCRIPTION FACTOR (EUROFUNG)-RELATED"/>
    <property type="match status" value="1"/>
</dbReference>
<keyword evidence="3" id="KW-0805">Transcription regulation</keyword>